<dbReference type="STRING" id="1334022.SAMN04487907_106176"/>
<dbReference type="SUPFAM" id="SSF53955">
    <property type="entry name" value="Lysozyme-like"/>
    <property type="match status" value="1"/>
</dbReference>
<feature type="chain" id="PRO_5011515039" description="Peptidoglycan-binding protein LysM" evidence="1">
    <location>
        <begin position="28"/>
        <end position="225"/>
    </location>
</feature>
<gene>
    <name evidence="2" type="ORF">SAMN04487907_106176</name>
</gene>
<name>A0A1I1L5C0_9FLAO</name>
<evidence type="ECO:0008006" key="4">
    <source>
        <dbReference type="Google" id="ProtNLM"/>
    </source>
</evidence>
<keyword evidence="1" id="KW-0732">Signal</keyword>
<dbReference type="InterPro" id="IPR023346">
    <property type="entry name" value="Lysozyme-like_dom_sf"/>
</dbReference>
<keyword evidence="3" id="KW-1185">Reference proteome</keyword>
<proteinExistence type="predicted"/>
<dbReference type="EMBL" id="FOKV01000006">
    <property type="protein sequence ID" value="SFC64790.1"/>
    <property type="molecule type" value="Genomic_DNA"/>
</dbReference>
<evidence type="ECO:0000256" key="1">
    <source>
        <dbReference type="SAM" id="SignalP"/>
    </source>
</evidence>
<reference evidence="3" key="1">
    <citation type="submission" date="2016-10" db="EMBL/GenBank/DDBJ databases">
        <authorList>
            <person name="Varghese N."/>
            <person name="Submissions S."/>
        </authorList>
    </citation>
    <scope>NUCLEOTIDE SEQUENCE [LARGE SCALE GENOMIC DNA]</scope>
    <source>
        <strain evidence="3">DSM 24499</strain>
    </source>
</reference>
<protein>
    <recommendedName>
        <fullName evidence="4">Peptidoglycan-binding protein LysM</fullName>
    </recommendedName>
</protein>
<organism evidence="2 3">
    <name type="scientific">Zunongwangia mangrovi</name>
    <dbReference type="NCBI Taxonomy" id="1334022"/>
    <lineage>
        <taxon>Bacteria</taxon>
        <taxon>Pseudomonadati</taxon>
        <taxon>Bacteroidota</taxon>
        <taxon>Flavobacteriia</taxon>
        <taxon>Flavobacteriales</taxon>
        <taxon>Flavobacteriaceae</taxon>
        <taxon>Zunongwangia</taxon>
    </lineage>
</organism>
<dbReference type="Proteomes" id="UP000199438">
    <property type="component" value="Unassembled WGS sequence"/>
</dbReference>
<dbReference type="OrthoDB" id="1143238at2"/>
<feature type="signal peptide" evidence="1">
    <location>
        <begin position="1"/>
        <end position="27"/>
    </location>
</feature>
<dbReference type="AlphaFoldDB" id="A0A1I1L5C0"/>
<sequence length="225" mass="25139">MSKKIVKLSWLPVLAGSVFFSFSTKKAADLEIEGFTTPNLELDYTVSLDTLPLESTEVAVKALPKLGKSYIGFKEAIGFKESRGDYKSINEYGYMGKYQFGKGTLNLLGVYNTQEFLNTPELQEATFYTNASRNKWILIRDIKRFVGKTINGVEVTESGILAAAHLAGPGSVKKYLRSYGAQMFNDAFGTSIKYYMKRFSGYDTSFIKPVKNPRVDFSKIDIANS</sequence>
<accession>A0A1I1L5C0</accession>
<dbReference type="RefSeq" id="WP_092543618.1">
    <property type="nucleotide sequence ID" value="NZ_FOKV01000006.1"/>
</dbReference>
<evidence type="ECO:0000313" key="2">
    <source>
        <dbReference type="EMBL" id="SFC64790.1"/>
    </source>
</evidence>
<evidence type="ECO:0000313" key="3">
    <source>
        <dbReference type="Proteomes" id="UP000199438"/>
    </source>
</evidence>